<comment type="caution">
    <text evidence="2">The sequence shown here is derived from an EMBL/GenBank/DDBJ whole genome shotgun (WGS) entry which is preliminary data.</text>
</comment>
<gene>
    <name evidence="2" type="ORF">TrLO_g9172</name>
</gene>
<sequence length="149" mass="16366">MLIFLFLLLLSPTLSFDLNAVVSSTPPVSSQKSPIPLDSLLSYIHHVSGSGEAECTVHARSTEDWLPVGSICACTFDPTNDVDLSPESVTKRAIHAVQSLTKSAVSQRRLIEEQARNLHPELRKMDLEIGVNLNDMIYTVPSDFEEGES</sequence>
<name>A0A9W7AYN6_9STRA</name>
<dbReference type="AlphaFoldDB" id="A0A9W7AYN6"/>
<protein>
    <submittedName>
        <fullName evidence="2">Uncharacterized protein</fullName>
    </submittedName>
</protein>
<proteinExistence type="predicted"/>
<evidence type="ECO:0000313" key="2">
    <source>
        <dbReference type="EMBL" id="GMH78961.1"/>
    </source>
</evidence>
<dbReference type="OrthoDB" id="10530450at2759"/>
<evidence type="ECO:0000313" key="3">
    <source>
        <dbReference type="Proteomes" id="UP001165122"/>
    </source>
</evidence>
<organism evidence="2 3">
    <name type="scientific">Triparma laevis f. longispina</name>
    <dbReference type="NCBI Taxonomy" id="1714387"/>
    <lineage>
        <taxon>Eukaryota</taxon>
        <taxon>Sar</taxon>
        <taxon>Stramenopiles</taxon>
        <taxon>Ochrophyta</taxon>
        <taxon>Bolidophyceae</taxon>
        <taxon>Parmales</taxon>
        <taxon>Triparmaceae</taxon>
        <taxon>Triparma</taxon>
    </lineage>
</organism>
<dbReference type="EMBL" id="BRXW01000911">
    <property type="protein sequence ID" value="GMH78961.1"/>
    <property type="molecule type" value="Genomic_DNA"/>
</dbReference>
<evidence type="ECO:0000256" key="1">
    <source>
        <dbReference type="SAM" id="SignalP"/>
    </source>
</evidence>
<feature type="signal peptide" evidence="1">
    <location>
        <begin position="1"/>
        <end position="15"/>
    </location>
</feature>
<reference evidence="3" key="1">
    <citation type="journal article" date="2023" name="Commun. Biol.">
        <title>Genome analysis of Parmales, the sister group of diatoms, reveals the evolutionary specialization of diatoms from phago-mixotrophs to photoautotrophs.</title>
        <authorList>
            <person name="Ban H."/>
            <person name="Sato S."/>
            <person name="Yoshikawa S."/>
            <person name="Yamada K."/>
            <person name="Nakamura Y."/>
            <person name="Ichinomiya M."/>
            <person name="Sato N."/>
            <person name="Blanc-Mathieu R."/>
            <person name="Endo H."/>
            <person name="Kuwata A."/>
            <person name="Ogata H."/>
        </authorList>
    </citation>
    <scope>NUCLEOTIDE SEQUENCE [LARGE SCALE GENOMIC DNA]</scope>
    <source>
        <strain evidence="3">NIES 3700</strain>
    </source>
</reference>
<keyword evidence="1" id="KW-0732">Signal</keyword>
<keyword evidence="3" id="KW-1185">Reference proteome</keyword>
<accession>A0A9W7AYN6</accession>
<feature type="chain" id="PRO_5040863549" evidence="1">
    <location>
        <begin position="16"/>
        <end position="149"/>
    </location>
</feature>
<dbReference type="Proteomes" id="UP001165122">
    <property type="component" value="Unassembled WGS sequence"/>
</dbReference>